<accession>A0A411HBA4</accession>
<organism evidence="1 2">
    <name type="scientific">Homarus gammarus nudivirus</name>
    <dbReference type="NCBI Taxonomy" id="2509616"/>
    <lineage>
        <taxon>Viruses</taxon>
        <taxon>Viruses incertae sedis</taxon>
        <taxon>Naldaviricetes</taxon>
        <taxon>Lefavirales</taxon>
        <taxon>Nudiviridae</taxon>
        <taxon>Gammanudivirus</taxon>
        <taxon>Gammanudivirus hogammari</taxon>
    </lineage>
</organism>
<dbReference type="EMBL" id="MK439999">
    <property type="protein sequence ID" value="QBB28695.1"/>
    <property type="molecule type" value="Genomic_DNA"/>
</dbReference>
<keyword evidence="2" id="KW-1185">Reference proteome</keyword>
<protein>
    <submittedName>
        <fullName evidence="1">Uncharacterized protein</fullName>
    </submittedName>
</protein>
<proteinExistence type="predicted"/>
<evidence type="ECO:0000313" key="2">
    <source>
        <dbReference type="Proteomes" id="UP000682645"/>
    </source>
</evidence>
<name>A0A411HBA4_9VIRU</name>
<reference evidence="1" key="1">
    <citation type="journal article" date="2019" name="Sci. Rep.">
        <title>The first clawed lobster virus Homarus gammarus nudivirus (HgNV n. sp.) expands the diversity of the Nudiviridae.</title>
        <authorList>
            <person name="Holt C.C."/>
            <person name="Stone M."/>
            <person name="Bass D."/>
            <person name="Bateman K.S."/>
            <person name="van Aerle R."/>
            <person name="Daniels C.L."/>
            <person name="van der Giezen M."/>
            <person name="Ross S.H."/>
            <person name="Hooper C."/>
            <person name="Stentiford G.D."/>
        </authorList>
    </citation>
    <scope>NUCLEOTIDE SEQUENCE</scope>
    <source>
        <strain evidence="1">52S104HLG2</strain>
    </source>
</reference>
<sequence length="114" mass="13218">MSLIVVLNCNLCSKINKNTKIDYVSIYPHTIIFATKITYKLNNETVTIIPNDNNTVNITKLDNDDVPLLFSRIMKMDKGVLFVRFDDREIKSPDMSQILENLTKLLHNKYIIEL</sequence>
<evidence type="ECO:0000313" key="1">
    <source>
        <dbReference type="EMBL" id="QBB28695.1"/>
    </source>
</evidence>
<gene>
    <name evidence="1" type="ORF">HgNV_090</name>
</gene>
<dbReference type="Proteomes" id="UP000682645">
    <property type="component" value="Segment"/>
</dbReference>